<protein>
    <submittedName>
        <fullName evidence="3">Serine-rich protein</fullName>
    </submittedName>
</protein>
<name>A0A0L1IP99_ASPN3</name>
<feature type="transmembrane region" description="Helical" evidence="2">
    <location>
        <begin position="173"/>
        <end position="192"/>
    </location>
</feature>
<comment type="caution">
    <text evidence="3">The sequence shown here is derived from an EMBL/GenBank/DDBJ whole genome shotgun (WGS) entry which is preliminary data.</text>
</comment>
<evidence type="ECO:0000256" key="1">
    <source>
        <dbReference type="SAM" id="MobiDB-lite"/>
    </source>
</evidence>
<keyword evidence="2" id="KW-1133">Transmembrane helix</keyword>
<keyword evidence="2" id="KW-0472">Membrane</keyword>
<proteinExistence type="predicted"/>
<dbReference type="Proteomes" id="UP000037505">
    <property type="component" value="Unassembled WGS sequence"/>
</dbReference>
<gene>
    <name evidence="3" type="ORF">ANOM_010769</name>
</gene>
<dbReference type="GeneID" id="26812573"/>
<dbReference type="AlphaFoldDB" id="A0A0L1IP99"/>
<dbReference type="EMBL" id="JNOM01000462">
    <property type="protein sequence ID" value="KNG81329.1"/>
    <property type="molecule type" value="Genomic_DNA"/>
</dbReference>
<sequence>MYYGQPAGSALSSVEGSRPSSARPTTPNSNPIHRLTTAATRPRTRTNETGQSIRWMSKPDPRDPRSHWVKALRLQRDPDTFAINCDTAGLRICTPIDVMFAPGGVHGGLRLWIPEQSLFSDAETFKYGPFAWDSYSHLEDTEPGREKTLQMRVLDLERKRYENARWWRNLNRWMIPLGLVIITIVITLAVVGTKVGF</sequence>
<organism evidence="3 4">
    <name type="scientific">Aspergillus nomiae NRRL (strain ATCC 15546 / NRRL 13137 / CBS 260.88 / M93)</name>
    <dbReference type="NCBI Taxonomy" id="1509407"/>
    <lineage>
        <taxon>Eukaryota</taxon>
        <taxon>Fungi</taxon>
        <taxon>Dikarya</taxon>
        <taxon>Ascomycota</taxon>
        <taxon>Pezizomycotina</taxon>
        <taxon>Eurotiomycetes</taxon>
        <taxon>Eurotiomycetidae</taxon>
        <taxon>Eurotiales</taxon>
        <taxon>Aspergillaceae</taxon>
        <taxon>Aspergillus</taxon>
        <taxon>Aspergillus subgen. Circumdati</taxon>
    </lineage>
</organism>
<feature type="compositionally biased region" description="Polar residues" evidence="1">
    <location>
        <begin position="10"/>
        <end position="31"/>
    </location>
</feature>
<keyword evidence="2" id="KW-0812">Transmembrane</keyword>
<evidence type="ECO:0000313" key="4">
    <source>
        <dbReference type="Proteomes" id="UP000037505"/>
    </source>
</evidence>
<evidence type="ECO:0000313" key="3">
    <source>
        <dbReference type="EMBL" id="KNG81329.1"/>
    </source>
</evidence>
<dbReference type="RefSeq" id="XP_015402252.1">
    <property type="nucleotide sequence ID" value="XM_015556025.1"/>
</dbReference>
<evidence type="ECO:0000256" key="2">
    <source>
        <dbReference type="SAM" id="Phobius"/>
    </source>
</evidence>
<accession>A0A0L1IP99</accession>
<keyword evidence="4" id="KW-1185">Reference proteome</keyword>
<feature type="region of interest" description="Disordered" evidence="1">
    <location>
        <begin position="1"/>
        <end position="65"/>
    </location>
</feature>
<reference evidence="3 4" key="1">
    <citation type="submission" date="2014-06" db="EMBL/GenBank/DDBJ databases">
        <title>The Genome of the Aflatoxigenic Filamentous Fungus Aspergillus nomius.</title>
        <authorList>
            <person name="Moore M.G."/>
            <person name="Shannon B.M."/>
            <person name="Brian M.M."/>
        </authorList>
    </citation>
    <scope>NUCLEOTIDE SEQUENCE [LARGE SCALE GENOMIC DNA]</scope>
    <source>
        <strain evidence="3 4">NRRL 13137</strain>
    </source>
</reference>